<protein>
    <submittedName>
        <fullName evidence="6">Carboxylesterase family domain-containing protein</fullName>
    </submittedName>
</protein>
<dbReference type="GO" id="GO:0003990">
    <property type="term" value="F:acetylcholinesterase activity"/>
    <property type="evidence" value="ECO:0007669"/>
    <property type="project" value="TreeGrafter"/>
</dbReference>
<dbReference type="InterPro" id="IPR002018">
    <property type="entry name" value="CarbesteraseB"/>
</dbReference>
<accession>A0AAD4QWH6</accession>
<dbReference type="InterPro" id="IPR029058">
    <property type="entry name" value="AB_hydrolase_fold"/>
</dbReference>
<dbReference type="GO" id="GO:0005615">
    <property type="term" value="C:extracellular space"/>
    <property type="evidence" value="ECO:0007669"/>
    <property type="project" value="TreeGrafter"/>
</dbReference>
<evidence type="ECO:0000256" key="1">
    <source>
        <dbReference type="ARBA" id="ARBA00005964"/>
    </source>
</evidence>
<evidence type="ECO:0000256" key="2">
    <source>
        <dbReference type="ARBA" id="ARBA00022487"/>
    </source>
</evidence>
<dbReference type="EMBL" id="JAKKPZ010000511">
    <property type="protein sequence ID" value="KAI1694424.1"/>
    <property type="molecule type" value="Genomic_DNA"/>
</dbReference>
<organism evidence="6 7">
    <name type="scientific">Ditylenchus destructor</name>
    <dbReference type="NCBI Taxonomy" id="166010"/>
    <lineage>
        <taxon>Eukaryota</taxon>
        <taxon>Metazoa</taxon>
        <taxon>Ecdysozoa</taxon>
        <taxon>Nematoda</taxon>
        <taxon>Chromadorea</taxon>
        <taxon>Rhabditida</taxon>
        <taxon>Tylenchina</taxon>
        <taxon>Tylenchomorpha</taxon>
        <taxon>Sphaerularioidea</taxon>
        <taxon>Anguinidae</taxon>
        <taxon>Anguininae</taxon>
        <taxon>Ditylenchus</taxon>
    </lineage>
</organism>
<dbReference type="GO" id="GO:0005886">
    <property type="term" value="C:plasma membrane"/>
    <property type="evidence" value="ECO:0007669"/>
    <property type="project" value="TreeGrafter"/>
</dbReference>
<dbReference type="GO" id="GO:0019695">
    <property type="term" value="P:choline metabolic process"/>
    <property type="evidence" value="ECO:0007669"/>
    <property type="project" value="TreeGrafter"/>
</dbReference>
<dbReference type="PROSITE" id="PS51257">
    <property type="entry name" value="PROKAR_LIPOPROTEIN"/>
    <property type="match status" value="1"/>
</dbReference>
<sequence length="324" mass="36314">MKPVDDNLRSVVAILVFFSLTIGTLSCSIEEFFASEPKIMEIFDEETGVSFKGLAGEMRLGEGVENDGKRVKREAPTSTESPNPTESTEPTEAAQPAEVPFYLGTVWSFFNIPYAESLTSDTVFDMPVALTPERYKEYMKKRDGKDETMMRQYGNFCPQPAGDENELYEKYCKNTMDIDCLTLNIFSPPMSDDNTNLSVYVLLHGGRFARGSSCDFERLGLLTNFIRENVIVVTVNYRIGLYGFYNLNGTETNHSLRGFYDIKVALEFVREHIHKFHGNKDDVTLGGFDSGACAANMLALASFVDPDYVQERRNVPFSGPGRDG</sequence>
<evidence type="ECO:0000259" key="5">
    <source>
        <dbReference type="Pfam" id="PF00135"/>
    </source>
</evidence>
<dbReference type="SUPFAM" id="SSF53474">
    <property type="entry name" value="alpha/beta-Hydrolases"/>
    <property type="match status" value="1"/>
</dbReference>
<keyword evidence="7" id="KW-1185">Reference proteome</keyword>
<dbReference type="Proteomes" id="UP001201812">
    <property type="component" value="Unassembled WGS sequence"/>
</dbReference>
<dbReference type="Pfam" id="PF00135">
    <property type="entry name" value="COesterase"/>
    <property type="match status" value="1"/>
</dbReference>
<feature type="compositionally biased region" description="Low complexity" evidence="4">
    <location>
        <begin position="76"/>
        <end position="95"/>
    </location>
</feature>
<dbReference type="InterPro" id="IPR050654">
    <property type="entry name" value="AChE-related_enzymes"/>
</dbReference>
<dbReference type="GO" id="GO:0006581">
    <property type="term" value="P:acetylcholine catabolic process"/>
    <property type="evidence" value="ECO:0007669"/>
    <property type="project" value="TreeGrafter"/>
</dbReference>
<dbReference type="Gene3D" id="3.40.50.1820">
    <property type="entry name" value="alpha/beta hydrolase"/>
    <property type="match status" value="1"/>
</dbReference>
<feature type="domain" description="Carboxylesterase type B" evidence="5">
    <location>
        <begin position="105"/>
        <end position="305"/>
    </location>
</feature>
<evidence type="ECO:0000256" key="3">
    <source>
        <dbReference type="ARBA" id="ARBA00022801"/>
    </source>
</evidence>
<evidence type="ECO:0000313" key="6">
    <source>
        <dbReference type="EMBL" id="KAI1694424.1"/>
    </source>
</evidence>
<dbReference type="PANTHER" id="PTHR43918">
    <property type="entry name" value="ACETYLCHOLINESTERASE"/>
    <property type="match status" value="1"/>
</dbReference>
<keyword evidence="2" id="KW-0719">Serine esterase</keyword>
<keyword evidence="3" id="KW-0378">Hydrolase</keyword>
<feature type="region of interest" description="Disordered" evidence="4">
    <location>
        <begin position="62"/>
        <end position="95"/>
    </location>
</feature>
<comment type="caution">
    <text evidence="6">The sequence shown here is derived from an EMBL/GenBank/DDBJ whole genome shotgun (WGS) entry which is preliminary data.</text>
</comment>
<dbReference type="PANTHER" id="PTHR43918:SF15">
    <property type="entry name" value="CARBOXYLIC ESTER HYDROLASE"/>
    <property type="match status" value="1"/>
</dbReference>
<gene>
    <name evidence="6" type="ORF">DdX_20120</name>
</gene>
<name>A0AAD4QWH6_9BILA</name>
<evidence type="ECO:0000313" key="7">
    <source>
        <dbReference type="Proteomes" id="UP001201812"/>
    </source>
</evidence>
<dbReference type="AlphaFoldDB" id="A0AAD4QWH6"/>
<comment type="similarity">
    <text evidence="1">Belongs to the type-B carboxylesterase/lipase family.</text>
</comment>
<reference evidence="6" key="1">
    <citation type="submission" date="2022-01" db="EMBL/GenBank/DDBJ databases">
        <title>Genome Sequence Resource for Two Populations of Ditylenchus destructor, the Migratory Endoparasitic Phytonematode.</title>
        <authorList>
            <person name="Zhang H."/>
            <person name="Lin R."/>
            <person name="Xie B."/>
        </authorList>
    </citation>
    <scope>NUCLEOTIDE SEQUENCE</scope>
    <source>
        <strain evidence="6">BazhouSP</strain>
    </source>
</reference>
<proteinExistence type="inferred from homology"/>
<evidence type="ECO:0000256" key="4">
    <source>
        <dbReference type="SAM" id="MobiDB-lite"/>
    </source>
</evidence>
<feature type="compositionally biased region" description="Basic and acidic residues" evidence="4">
    <location>
        <begin position="62"/>
        <end position="75"/>
    </location>
</feature>